<evidence type="ECO:0000313" key="9">
    <source>
        <dbReference type="EMBL" id="PHH55462.1"/>
    </source>
</evidence>
<keyword evidence="10" id="KW-1185">Reference proteome</keyword>
<feature type="domain" description="CCAAT-binding factor" evidence="7">
    <location>
        <begin position="494"/>
        <end position="681"/>
    </location>
</feature>
<evidence type="ECO:0000256" key="3">
    <source>
        <dbReference type="ARBA" id="ARBA00023054"/>
    </source>
</evidence>
<dbReference type="PANTHER" id="PTHR14428">
    <property type="entry name" value="NUCLEOLAR COMPLEX PROTEIN 3"/>
    <property type="match status" value="1"/>
</dbReference>
<evidence type="ECO:0000259" key="8">
    <source>
        <dbReference type="Pfam" id="PF07540"/>
    </source>
</evidence>
<feature type="region of interest" description="Disordered" evidence="6">
    <location>
        <begin position="1"/>
        <end position="124"/>
    </location>
</feature>
<dbReference type="PIRSF" id="PIRSF028977">
    <property type="entry name" value="Nucleolar_complex_p3"/>
    <property type="match status" value="1"/>
</dbReference>
<feature type="region of interest" description="Disordered" evidence="6">
    <location>
        <begin position="460"/>
        <end position="490"/>
    </location>
</feature>
<proteinExistence type="inferred from homology"/>
<sequence length="698" mass="78277">MVAAGKRKIKRSEGLDSGPKASSSTNDDAQSSNKIQKAFFKNATNWNLEQDYESRPRKRNKREKESTRLPIKTADGRLQHVTAPDANDDAGHESEISDGDWLEGDSMDGSISEIDDEKQEDKPEIPIPEQIRLAQEELAKIATSLTMDPEDHPGAFRALAKIGESKIVAIQKLAVMTQMTVYKDVIPGYRIRPAEEGSKEQLSKETRTLRAYEQALVAGYQAYIKKLSHYAKSDPMGLSASRKKGSLGSIAIVCTCMLLKSVPHFNFRSELIKIVVWKLSRRKVDDDFVRCLDTLRELFAEDEDGRYGLEVISLLTKMMKVREFQVDESVVNLFLDLRLLSEFSGKASNERVEMEASGPKPKKVFLTKRQRKNRKEQKSLDKDMAQAEAVVSHEERERMQSETLKLVFATYFRILKQRLPHLMGATLEGLAKYSHLINQDFFGDLLEALKDLIRHADNDANAELDGKTEENEEDQEGQEEEEESAPTRNTSREALLCNATAFSLLAGQDAHNARNDLHLDLSHFTTHLYRSLLALSVNPDLEKTARSHLWDPTQPKPARVVPNKVNLQTTTVLLIRCLTAVLLPHWGIRSVPPVQLAAFSKQLMSSSLHMPEKSCRAVLALLTDVADTHSKKVASLWNTEERKGDGAFNPVSETIGGSNPFAATVWEGEILRKHFSPQVRDGVKLLERTIGGGNGRGR</sequence>
<accession>A0A2C5XHK0</accession>
<reference evidence="9 10" key="1">
    <citation type="journal article" date="2013" name="Fungal Biol.">
        <title>Analysis of microsatellite markers in the genome of the plant pathogen Ceratocystis fimbriata.</title>
        <authorList>
            <person name="Simpson M.C."/>
            <person name="Wilken P.M."/>
            <person name="Coetzee M.P."/>
            <person name="Wingfield M.J."/>
            <person name="Wingfield B.D."/>
        </authorList>
    </citation>
    <scope>NUCLEOTIDE SEQUENCE [LARGE SCALE GENOMIC DNA]</scope>
    <source>
        <strain evidence="9 10">CBS 114723</strain>
    </source>
</reference>
<feature type="compositionally biased region" description="Basic residues" evidence="6">
    <location>
        <begin position="1"/>
        <end position="10"/>
    </location>
</feature>
<dbReference type="AlphaFoldDB" id="A0A2C5XHK0"/>
<dbReference type="Proteomes" id="UP000222788">
    <property type="component" value="Unassembled WGS sequence"/>
</dbReference>
<evidence type="ECO:0000259" key="7">
    <source>
        <dbReference type="Pfam" id="PF03914"/>
    </source>
</evidence>
<dbReference type="Pfam" id="PF03914">
    <property type="entry name" value="CBF"/>
    <property type="match status" value="1"/>
</dbReference>
<dbReference type="PANTHER" id="PTHR14428:SF5">
    <property type="entry name" value="NUCLEOLAR COMPLEX PROTEIN 3 HOMOLOG"/>
    <property type="match status" value="1"/>
</dbReference>
<dbReference type="InterPro" id="IPR005612">
    <property type="entry name" value="CCAAT-binding_factor"/>
</dbReference>
<dbReference type="InterPro" id="IPR016903">
    <property type="entry name" value="Nucleolar_cplx-assoc_3"/>
</dbReference>
<evidence type="ECO:0000256" key="6">
    <source>
        <dbReference type="SAM" id="MobiDB-lite"/>
    </source>
</evidence>
<dbReference type="STRING" id="1035309.A0A2C5XHK0"/>
<keyword evidence="5" id="KW-0690">Ribosome biogenesis</keyword>
<comment type="function">
    <text evidence="5">Required for synthesis of 60S ribosomal subunits and the transport of pre-ribosomes from the nucleoplasm to the cytoplasm.</text>
</comment>
<evidence type="ECO:0000256" key="1">
    <source>
        <dbReference type="ARBA" id="ARBA00004604"/>
    </source>
</evidence>
<comment type="subcellular location">
    <subcellularLocation>
        <location evidence="1 5">Nucleus</location>
        <location evidence="1 5">Nucleolus</location>
    </subcellularLocation>
</comment>
<feature type="compositionally biased region" description="Basic and acidic residues" evidence="6">
    <location>
        <begin position="460"/>
        <end position="469"/>
    </location>
</feature>
<evidence type="ECO:0000256" key="5">
    <source>
        <dbReference type="PIRNR" id="PIRNR028977"/>
    </source>
</evidence>
<dbReference type="EMBL" id="APWK03000011">
    <property type="protein sequence ID" value="PHH55462.1"/>
    <property type="molecule type" value="Genomic_DNA"/>
</dbReference>
<dbReference type="GO" id="GO:0005730">
    <property type="term" value="C:nucleolus"/>
    <property type="evidence" value="ECO:0007669"/>
    <property type="project" value="UniProtKB-SubCell"/>
</dbReference>
<feature type="compositionally biased region" description="Polar residues" evidence="6">
    <location>
        <begin position="20"/>
        <end position="35"/>
    </location>
</feature>
<dbReference type="InterPro" id="IPR011501">
    <property type="entry name" value="Noc3_N"/>
</dbReference>
<gene>
    <name evidence="9" type="primary">NOC3</name>
    <name evidence="9" type="ORF">CFIMG_007302RA00001</name>
</gene>
<evidence type="ECO:0000256" key="4">
    <source>
        <dbReference type="ARBA" id="ARBA00023242"/>
    </source>
</evidence>
<reference evidence="9 10" key="2">
    <citation type="journal article" date="2013" name="IMA Fungus">
        <title>IMA Genome-F 1: Ceratocystis fimbriata: Draft nuclear genome sequence for the plant pathogen, Ceratocystis fimbriata.</title>
        <authorList>
            <person name="Wilken P.M."/>
            <person name="Steenkamp E.T."/>
            <person name="Wingfield M.J."/>
            <person name="de Beer Z.W."/>
            <person name="Wingfield B.D."/>
        </authorList>
    </citation>
    <scope>NUCLEOTIDE SEQUENCE [LARGE SCALE GENOMIC DNA]</scope>
    <source>
        <strain evidence="9 10">CBS 114723</strain>
    </source>
</reference>
<keyword evidence="4" id="KW-0539">Nucleus</keyword>
<organism evidence="9 10">
    <name type="scientific">Ceratocystis fimbriata CBS 114723</name>
    <dbReference type="NCBI Taxonomy" id="1035309"/>
    <lineage>
        <taxon>Eukaryota</taxon>
        <taxon>Fungi</taxon>
        <taxon>Dikarya</taxon>
        <taxon>Ascomycota</taxon>
        <taxon>Pezizomycotina</taxon>
        <taxon>Sordariomycetes</taxon>
        <taxon>Hypocreomycetidae</taxon>
        <taxon>Microascales</taxon>
        <taxon>Ceratocystidaceae</taxon>
        <taxon>Ceratocystis</taxon>
    </lineage>
</organism>
<dbReference type="OrthoDB" id="10263597at2759"/>
<keyword evidence="3" id="KW-0175">Coiled coil</keyword>
<feature type="compositionally biased region" description="Acidic residues" evidence="6">
    <location>
        <begin position="96"/>
        <end position="106"/>
    </location>
</feature>
<comment type="similarity">
    <text evidence="2 5">Belongs to the CBF/MAK21 family.</text>
</comment>
<dbReference type="GO" id="GO:0006270">
    <property type="term" value="P:DNA replication initiation"/>
    <property type="evidence" value="ECO:0007669"/>
    <property type="project" value="TreeGrafter"/>
</dbReference>
<dbReference type="GO" id="GO:0042254">
    <property type="term" value="P:ribosome biogenesis"/>
    <property type="evidence" value="ECO:0007669"/>
    <property type="project" value="UniProtKB-KW"/>
</dbReference>
<feature type="compositionally biased region" description="Acidic residues" evidence="6">
    <location>
        <begin position="470"/>
        <end position="484"/>
    </location>
</feature>
<evidence type="ECO:0000256" key="2">
    <source>
        <dbReference type="ARBA" id="ARBA00007797"/>
    </source>
</evidence>
<name>A0A2C5XHK0_9PEZI</name>
<evidence type="ECO:0000313" key="10">
    <source>
        <dbReference type="Proteomes" id="UP000222788"/>
    </source>
</evidence>
<dbReference type="Pfam" id="PF07540">
    <property type="entry name" value="NOC3p"/>
    <property type="match status" value="1"/>
</dbReference>
<protein>
    <recommendedName>
        <fullName evidence="5">Nucleolar complex-associated protein 3</fullName>
    </recommendedName>
</protein>
<feature type="domain" description="Nucleolar complex-associated protein 3 N-terminal" evidence="8">
    <location>
        <begin position="134"/>
        <end position="223"/>
    </location>
</feature>
<dbReference type="GO" id="GO:0003682">
    <property type="term" value="F:chromatin binding"/>
    <property type="evidence" value="ECO:0007669"/>
    <property type="project" value="TreeGrafter"/>
</dbReference>
<comment type="caution">
    <text evidence="9">The sequence shown here is derived from an EMBL/GenBank/DDBJ whole genome shotgun (WGS) entry which is preliminary data.</text>
</comment>